<organism evidence="1 2">
    <name type="scientific">Purpureocillium lilacinum</name>
    <name type="common">Paecilomyces lilacinus</name>
    <dbReference type="NCBI Taxonomy" id="33203"/>
    <lineage>
        <taxon>Eukaryota</taxon>
        <taxon>Fungi</taxon>
        <taxon>Dikarya</taxon>
        <taxon>Ascomycota</taxon>
        <taxon>Pezizomycotina</taxon>
        <taxon>Sordariomycetes</taxon>
        <taxon>Hypocreomycetidae</taxon>
        <taxon>Hypocreales</taxon>
        <taxon>Ophiocordycipitaceae</taxon>
        <taxon>Purpureocillium</taxon>
    </lineage>
</organism>
<protein>
    <submittedName>
        <fullName evidence="1">Uncharacterized protein</fullName>
    </submittedName>
</protein>
<keyword evidence="2" id="KW-1185">Reference proteome</keyword>
<evidence type="ECO:0000313" key="2">
    <source>
        <dbReference type="Proteomes" id="UP001638806"/>
    </source>
</evidence>
<reference evidence="1" key="1">
    <citation type="submission" date="2024-12" db="EMBL/GenBank/DDBJ databases">
        <title>Comparative genomics and development of molecular markers within Purpureocillium lilacinum and among Purpureocillium species.</title>
        <authorList>
            <person name="Yeh Z.-Y."/>
            <person name="Ni N.-T."/>
            <person name="Lo P.-H."/>
            <person name="Mushyakhwo K."/>
            <person name="Lin C.-F."/>
            <person name="Nai Y.-S."/>
        </authorList>
    </citation>
    <scope>NUCLEOTIDE SEQUENCE</scope>
    <source>
        <strain evidence="1">NCHU-NPUST-175</strain>
    </source>
</reference>
<dbReference type="Proteomes" id="UP001638806">
    <property type="component" value="Unassembled WGS sequence"/>
</dbReference>
<sequence>MAELTKQKQEPSRVIGSRQAEEAADVVKGGYQPIGKVDIAAIRAAAKNKEDDRPTPSRAQKPADEPADDAPAPKPVSDRAAVFSQPSQSERITSLPKPKVANKFGGASSFTGTKAPTPGGLGFGGGAAPAPAPVTSTKEGKERGGDVGSAATPGATAPIVSQTSGGNEWKSGYTGKSWAPVQAPGYSRGGADNVSEHNTGEATRGAEEEPAATPISALRDRFKDTAPIGAAAIPPVAKTAEEEYEPEQEREATPPPPPPASSRPSGGFALPGLPNRPPPPAEEEEEEEEDFRPDEREHSPIRVAAPVGRGADTEPEPEARPAPPPVRPSEIDVPKEEELPEQEESSHLARGAAGIVAQETFQPEHGTVEQAEQGGKRAVIQYDYEKGEDNEIDLVEGEYVTNIDMVDEDWWMGTNSRGESGLCRTRAPPAPVAAQAPVPAAPEPEPAAGAGPTATALYDYEAAEDNELSFPEDAKITNLEFPDEDWWFGHFNGQSGLFPANYVQLDS</sequence>
<evidence type="ECO:0000313" key="1">
    <source>
        <dbReference type="EMBL" id="KAL3961657.1"/>
    </source>
</evidence>
<proteinExistence type="predicted"/>
<dbReference type="EMBL" id="JBGNUJ010000003">
    <property type="protein sequence ID" value="KAL3961657.1"/>
    <property type="molecule type" value="Genomic_DNA"/>
</dbReference>
<name>A0ACC4DZ92_PURLI</name>
<accession>A0ACC4DZ92</accession>
<gene>
    <name evidence="1" type="ORF">ACCO45_003180</name>
</gene>
<comment type="caution">
    <text evidence="1">The sequence shown here is derived from an EMBL/GenBank/DDBJ whole genome shotgun (WGS) entry which is preliminary data.</text>
</comment>